<evidence type="ECO:0000313" key="7">
    <source>
        <dbReference type="EMBL" id="KAJ5603399.1"/>
    </source>
</evidence>
<comment type="caution">
    <text evidence="7">The sequence shown here is derived from an EMBL/GenBank/DDBJ whole genome shotgun (WGS) entry which is preliminary data.</text>
</comment>
<feature type="domain" description="Zn(2)-C6 fungal-type" evidence="6">
    <location>
        <begin position="7"/>
        <end position="35"/>
    </location>
</feature>
<dbReference type="GeneID" id="81587654"/>
<dbReference type="GO" id="GO:0008270">
    <property type="term" value="F:zinc ion binding"/>
    <property type="evidence" value="ECO:0007669"/>
    <property type="project" value="InterPro"/>
</dbReference>
<dbReference type="GO" id="GO:0045944">
    <property type="term" value="P:positive regulation of transcription by RNA polymerase II"/>
    <property type="evidence" value="ECO:0007669"/>
    <property type="project" value="TreeGrafter"/>
</dbReference>
<evidence type="ECO:0000256" key="3">
    <source>
        <dbReference type="ARBA" id="ARBA00023125"/>
    </source>
</evidence>
<name>A0AAD6H547_9EURO</name>
<keyword evidence="5" id="KW-0539">Nucleus</keyword>
<dbReference type="SUPFAM" id="SSF57701">
    <property type="entry name" value="Zn2/Cys6 DNA-binding domain"/>
    <property type="match status" value="1"/>
</dbReference>
<dbReference type="PANTHER" id="PTHR37534">
    <property type="entry name" value="TRANSCRIPTIONAL ACTIVATOR PROTEIN UGA3"/>
    <property type="match status" value="1"/>
</dbReference>
<gene>
    <name evidence="7" type="ORF">N7537_006355</name>
</gene>
<dbReference type="Gene3D" id="4.10.240.10">
    <property type="entry name" value="Zn(2)-C6 fungal-type DNA-binding domain"/>
    <property type="match status" value="1"/>
</dbReference>
<dbReference type="GO" id="GO:0000976">
    <property type="term" value="F:transcription cis-regulatory region binding"/>
    <property type="evidence" value="ECO:0007669"/>
    <property type="project" value="TreeGrafter"/>
</dbReference>
<dbReference type="InterPro" id="IPR036864">
    <property type="entry name" value="Zn2-C6_fun-type_DNA-bd_sf"/>
</dbReference>
<proteinExistence type="predicted"/>
<dbReference type="Proteomes" id="UP001213799">
    <property type="component" value="Unassembled WGS sequence"/>
</dbReference>
<keyword evidence="3" id="KW-0238">DNA-binding</keyword>
<dbReference type="AlphaFoldDB" id="A0AAD6H547"/>
<dbReference type="GO" id="GO:0000981">
    <property type="term" value="F:DNA-binding transcription factor activity, RNA polymerase II-specific"/>
    <property type="evidence" value="ECO:0007669"/>
    <property type="project" value="InterPro"/>
</dbReference>
<dbReference type="SMART" id="SM00066">
    <property type="entry name" value="GAL4"/>
    <property type="match status" value="1"/>
</dbReference>
<protein>
    <recommendedName>
        <fullName evidence="6">Zn(2)-C6 fungal-type domain-containing protein</fullName>
    </recommendedName>
</protein>
<organism evidence="7 8">
    <name type="scientific">Penicillium hordei</name>
    <dbReference type="NCBI Taxonomy" id="40994"/>
    <lineage>
        <taxon>Eukaryota</taxon>
        <taxon>Fungi</taxon>
        <taxon>Dikarya</taxon>
        <taxon>Ascomycota</taxon>
        <taxon>Pezizomycotina</taxon>
        <taxon>Eurotiomycetes</taxon>
        <taxon>Eurotiomycetidae</taxon>
        <taxon>Eurotiales</taxon>
        <taxon>Aspergillaceae</taxon>
        <taxon>Penicillium</taxon>
    </lineage>
</organism>
<dbReference type="PROSITE" id="PS50048">
    <property type="entry name" value="ZN2_CY6_FUNGAL_2"/>
    <property type="match status" value="1"/>
</dbReference>
<evidence type="ECO:0000256" key="2">
    <source>
        <dbReference type="ARBA" id="ARBA00023015"/>
    </source>
</evidence>
<dbReference type="Pfam" id="PF00172">
    <property type="entry name" value="Zn_clus"/>
    <property type="match status" value="1"/>
</dbReference>
<keyword evidence="4" id="KW-0804">Transcription</keyword>
<dbReference type="InterPro" id="IPR001138">
    <property type="entry name" value="Zn2Cys6_DnaBD"/>
</dbReference>
<keyword evidence="8" id="KW-1185">Reference proteome</keyword>
<keyword evidence="2" id="KW-0805">Transcription regulation</keyword>
<accession>A0AAD6H547</accession>
<sequence length="389" mass="43951">MPRGGPACITCREKCRKCDRTKPVCQRCITKGLECKGYPDKFRFAGLATRGKWKNRAVPAVSRDNAVTTQPAIGPDHPDSNHEKFDQPHRSGFALRVDQNIEPLPSLDHPWPQPEGRAVELDDLLMLERTEMLLTHCIFESGISTHGVHITGALSICNQLRLLDIIRSLADPRRLCFSPELRGSVATLSDLKFERVNGCPRDMFLIMGNVIEHAKAHATGKIETPEYERLLNAYRYELYSWRLKTDSYPNDDHRWPAVAEAFRHACILHTSRLLDVTQPAEAPMIQNSVTAILDSLAEIPAECRLIELVVMPLFMAGADALSPYARHYVLLRFDHIRAHGGVANHMSISLLKSVWDGRGRQAKHDSSNIPWGWFTRDPGSEQQHDYLII</sequence>
<evidence type="ECO:0000256" key="1">
    <source>
        <dbReference type="ARBA" id="ARBA00004123"/>
    </source>
</evidence>
<dbReference type="Pfam" id="PF11951">
    <property type="entry name" value="Fungal_trans_2"/>
    <property type="match status" value="1"/>
</dbReference>
<dbReference type="GO" id="GO:0005634">
    <property type="term" value="C:nucleus"/>
    <property type="evidence" value="ECO:0007669"/>
    <property type="project" value="UniProtKB-SubCell"/>
</dbReference>
<evidence type="ECO:0000256" key="5">
    <source>
        <dbReference type="ARBA" id="ARBA00023242"/>
    </source>
</evidence>
<reference evidence="7" key="2">
    <citation type="submission" date="2023-01" db="EMBL/GenBank/DDBJ databases">
        <authorList>
            <person name="Petersen C."/>
        </authorList>
    </citation>
    <scope>NUCLEOTIDE SEQUENCE</scope>
    <source>
        <strain evidence="7">IBT 12815</strain>
    </source>
</reference>
<dbReference type="EMBL" id="JAQJAE010000003">
    <property type="protein sequence ID" value="KAJ5603399.1"/>
    <property type="molecule type" value="Genomic_DNA"/>
</dbReference>
<dbReference type="PANTHER" id="PTHR37534:SF49">
    <property type="entry name" value="LYSINE BIOSYNTHESIS REGULATORY PROTEIN LYS14"/>
    <property type="match status" value="1"/>
</dbReference>
<dbReference type="RefSeq" id="XP_056753197.1">
    <property type="nucleotide sequence ID" value="XM_056897412.1"/>
</dbReference>
<comment type="subcellular location">
    <subcellularLocation>
        <location evidence="1">Nucleus</location>
    </subcellularLocation>
</comment>
<dbReference type="InterPro" id="IPR021858">
    <property type="entry name" value="Fun_TF"/>
</dbReference>
<reference evidence="7" key="1">
    <citation type="journal article" date="2023" name="IMA Fungus">
        <title>Comparative genomic study of the Penicillium genus elucidates a diverse pangenome and 15 lateral gene transfer events.</title>
        <authorList>
            <person name="Petersen C."/>
            <person name="Sorensen T."/>
            <person name="Nielsen M.R."/>
            <person name="Sondergaard T.E."/>
            <person name="Sorensen J.L."/>
            <person name="Fitzpatrick D.A."/>
            <person name="Frisvad J.C."/>
            <person name="Nielsen K.L."/>
        </authorList>
    </citation>
    <scope>NUCLEOTIDE SEQUENCE</scope>
    <source>
        <strain evidence="7">IBT 12815</strain>
    </source>
</reference>
<evidence type="ECO:0000259" key="6">
    <source>
        <dbReference type="PROSITE" id="PS50048"/>
    </source>
</evidence>
<evidence type="ECO:0000313" key="8">
    <source>
        <dbReference type="Proteomes" id="UP001213799"/>
    </source>
</evidence>
<evidence type="ECO:0000256" key="4">
    <source>
        <dbReference type="ARBA" id="ARBA00023163"/>
    </source>
</evidence>
<dbReference type="CDD" id="cd00067">
    <property type="entry name" value="GAL4"/>
    <property type="match status" value="1"/>
</dbReference>